<dbReference type="HOGENOM" id="CLU_2678888_0_0_2"/>
<name>Q12W57_METBU</name>
<dbReference type="EMBL" id="CP000300">
    <property type="protein sequence ID" value="ABE52319.1"/>
    <property type="molecule type" value="Genomic_DNA"/>
</dbReference>
<keyword evidence="2" id="KW-1185">Reference proteome</keyword>
<dbReference type="KEGG" id="mbu:Mbur_1405"/>
<reference evidence="2" key="1">
    <citation type="journal article" date="2009" name="ISME J.">
        <title>The genome sequence of the psychrophilic archaeon, Methanococcoides burtonii: the role of genome evolution in cold adaptation.</title>
        <authorList>
            <person name="Allen M.A."/>
            <person name="Lauro F.M."/>
            <person name="Williams T.J."/>
            <person name="Burg D."/>
            <person name="Siddiqui K.S."/>
            <person name="De Francisci D."/>
            <person name="Chong K.W."/>
            <person name="Pilak O."/>
            <person name="Chew H.H."/>
            <person name="De Maere M.Z."/>
            <person name="Ting L."/>
            <person name="Katrib M."/>
            <person name="Ng C."/>
            <person name="Sowers K.R."/>
            <person name="Galperin M.Y."/>
            <person name="Anderson I.J."/>
            <person name="Ivanova N."/>
            <person name="Dalin E."/>
            <person name="Martinez M."/>
            <person name="Lapidus A."/>
            <person name="Hauser L."/>
            <person name="Land M."/>
            <person name="Thomas T."/>
            <person name="Cavicchioli R."/>
        </authorList>
    </citation>
    <scope>NUCLEOTIDE SEQUENCE [LARGE SCALE GENOMIC DNA]</scope>
    <source>
        <strain evidence="2">DSM 6242 / NBRC 107633 / OCM 468 / ACE-M</strain>
    </source>
</reference>
<gene>
    <name evidence="1" type="ordered locus">Mbur_1405</name>
</gene>
<sequence length="74" mass="8748">MVKLIHLVDHLGLEYITDEYFEGGKRFYPRHDFPEWDYKKNPESAEIPLPDNLASLRFLSFVAFNKNGFQVLET</sequence>
<accession>Q12W57</accession>
<protein>
    <submittedName>
        <fullName evidence="1">Uncharacterized protein</fullName>
    </submittedName>
</protein>
<proteinExistence type="predicted"/>
<evidence type="ECO:0000313" key="1">
    <source>
        <dbReference type="EMBL" id="ABE52319.1"/>
    </source>
</evidence>
<organism evidence="1 2">
    <name type="scientific">Methanococcoides burtonii (strain DSM 6242 / NBRC 107633 / OCM 468 / ACE-M)</name>
    <dbReference type="NCBI Taxonomy" id="259564"/>
    <lineage>
        <taxon>Archaea</taxon>
        <taxon>Methanobacteriati</taxon>
        <taxon>Methanobacteriota</taxon>
        <taxon>Stenosarchaea group</taxon>
        <taxon>Methanomicrobia</taxon>
        <taxon>Methanosarcinales</taxon>
        <taxon>Methanosarcinaceae</taxon>
        <taxon>Methanococcoides</taxon>
    </lineage>
</organism>
<evidence type="ECO:0000313" key="2">
    <source>
        <dbReference type="Proteomes" id="UP000001979"/>
    </source>
</evidence>
<dbReference type="AlphaFoldDB" id="Q12W57"/>
<dbReference type="Proteomes" id="UP000001979">
    <property type="component" value="Chromosome"/>
</dbReference>
<dbReference type="STRING" id="259564.Mbur_1405"/>